<dbReference type="EMBL" id="JACDUR010000006">
    <property type="protein sequence ID" value="MBA2895064.1"/>
    <property type="molecule type" value="Genomic_DNA"/>
</dbReference>
<dbReference type="AlphaFoldDB" id="A0A7W0CQ08"/>
<dbReference type="SUPFAM" id="SSF56655">
    <property type="entry name" value="Carbohydrate phosphatase"/>
    <property type="match status" value="1"/>
</dbReference>
<dbReference type="Pfam" id="PF00459">
    <property type="entry name" value="Inositol_P"/>
    <property type="match status" value="1"/>
</dbReference>
<evidence type="ECO:0000256" key="1">
    <source>
        <dbReference type="PIRSR" id="PIRSR600760-2"/>
    </source>
</evidence>
<feature type="binding site" evidence="1">
    <location>
        <position position="84"/>
    </location>
    <ligand>
        <name>Mg(2+)</name>
        <dbReference type="ChEBI" id="CHEBI:18420"/>
        <label>1</label>
        <note>catalytic</note>
    </ligand>
</feature>
<name>A0A7W0CQ08_9ACTN</name>
<feature type="binding site" evidence="1">
    <location>
        <position position="86"/>
    </location>
    <ligand>
        <name>Mg(2+)</name>
        <dbReference type="ChEBI" id="CHEBI:18420"/>
        <label>1</label>
        <note>catalytic</note>
    </ligand>
</feature>
<dbReference type="Proteomes" id="UP000530928">
    <property type="component" value="Unassembled WGS sequence"/>
</dbReference>
<dbReference type="PANTHER" id="PTHR20854:SF4">
    <property type="entry name" value="INOSITOL-1-MONOPHOSPHATASE-RELATED"/>
    <property type="match status" value="1"/>
</dbReference>
<dbReference type="Gene3D" id="3.30.540.10">
    <property type="entry name" value="Fructose-1,6-Bisphosphatase, subunit A, domain 1"/>
    <property type="match status" value="1"/>
</dbReference>
<accession>A0A7W0CQ08</accession>
<protein>
    <submittedName>
        <fullName evidence="2">Fructose-1,6-bisphosphatase/inositol monophosphatase family enzyme</fullName>
    </submittedName>
</protein>
<dbReference type="GO" id="GO:0006020">
    <property type="term" value="P:inositol metabolic process"/>
    <property type="evidence" value="ECO:0007669"/>
    <property type="project" value="TreeGrafter"/>
</dbReference>
<feature type="binding site" evidence="1">
    <location>
        <position position="63"/>
    </location>
    <ligand>
        <name>Mg(2+)</name>
        <dbReference type="ChEBI" id="CHEBI:18420"/>
        <label>1</label>
        <note>catalytic</note>
    </ligand>
</feature>
<evidence type="ECO:0000313" key="2">
    <source>
        <dbReference type="EMBL" id="MBA2895064.1"/>
    </source>
</evidence>
<dbReference type="PRINTS" id="PR00377">
    <property type="entry name" value="IMPHPHTASES"/>
</dbReference>
<dbReference type="InterPro" id="IPR000760">
    <property type="entry name" value="Inositol_monophosphatase-like"/>
</dbReference>
<gene>
    <name evidence="2" type="ORF">HNR30_006436</name>
</gene>
<comment type="cofactor">
    <cofactor evidence="1">
        <name>Mg(2+)</name>
        <dbReference type="ChEBI" id="CHEBI:18420"/>
    </cofactor>
</comment>
<dbReference type="PANTHER" id="PTHR20854">
    <property type="entry name" value="INOSITOL MONOPHOSPHATASE"/>
    <property type="match status" value="1"/>
</dbReference>
<comment type="caution">
    <text evidence="2">The sequence shown here is derived from an EMBL/GenBank/DDBJ whole genome shotgun (WGS) entry which is preliminary data.</text>
</comment>
<dbReference type="GO" id="GO:0046872">
    <property type="term" value="F:metal ion binding"/>
    <property type="evidence" value="ECO:0007669"/>
    <property type="project" value="UniProtKB-KW"/>
</dbReference>
<dbReference type="Gene3D" id="3.40.190.80">
    <property type="match status" value="1"/>
</dbReference>
<dbReference type="GO" id="GO:0008934">
    <property type="term" value="F:inositol monophosphate 1-phosphatase activity"/>
    <property type="evidence" value="ECO:0007669"/>
    <property type="project" value="TreeGrafter"/>
</dbReference>
<proteinExistence type="predicted"/>
<feature type="binding site" evidence="1">
    <location>
        <position position="87"/>
    </location>
    <ligand>
        <name>Mg(2+)</name>
        <dbReference type="ChEBI" id="CHEBI:18420"/>
        <label>1</label>
        <note>catalytic</note>
    </ligand>
</feature>
<organism evidence="2 3">
    <name type="scientific">Nonomuraea soli</name>
    <dbReference type="NCBI Taxonomy" id="1032476"/>
    <lineage>
        <taxon>Bacteria</taxon>
        <taxon>Bacillati</taxon>
        <taxon>Actinomycetota</taxon>
        <taxon>Actinomycetes</taxon>
        <taxon>Streptosporangiales</taxon>
        <taxon>Streptosporangiaceae</taxon>
        <taxon>Nonomuraea</taxon>
    </lineage>
</organism>
<reference evidence="2 3" key="1">
    <citation type="submission" date="2020-07" db="EMBL/GenBank/DDBJ databases">
        <title>Genomic Encyclopedia of Type Strains, Phase IV (KMG-IV): sequencing the most valuable type-strain genomes for metagenomic binning, comparative biology and taxonomic classification.</title>
        <authorList>
            <person name="Goeker M."/>
        </authorList>
    </citation>
    <scope>NUCLEOTIDE SEQUENCE [LARGE SCALE GENOMIC DNA]</scope>
    <source>
        <strain evidence="2 3">DSM 45533</strain>
    </source>
</reference>
<feature type="binding site" evidence="1">
    <location>
        <position position="214"/>
    </location>
    <ligand>
        <name>Mg(2+)</name>
        <dbReference type="ChEBI" id="CHEBI:18420"/>
        <label>1</label>
        <note>catalytic</note>
    </ligand>
</feature>
<keyword evidence="3" id="KW-1185">Reference proteome</keyword>
<evidence type="ECO:0000313" key="3">
    <source>
        <dbReference type="Proteomes" id="UP000530928"/>
    </source>
</evidence>
<sequence>MDQVPEILREVAEQAIIPRFRALSGGDVSEKSPGELVTVADREAEALIAPRLRALLDVPVVGEEASSDAPGLRAALHDTAWLVDPLDGTSNFIAGIPDFAVMAALVRNGRTVAGWILRPMLDGARLTGWRMYAAELGGGAWRDGERLWREPARPPLSGAALTRFFDPQARARLTAAQVHFRRLTPGAKCAGVDYPRVVDGEQDFVLFHRTLPWDHAPGTLLVSEAGGMAARPGGAAYRPAEESVGLLAAADAASWKRVAALVF</sequence>
<dbReference type="GO" id="GO:0007165">
    <property type="term" value="P:signal transduction"/>
    <property type="evidence" value="ECO:0007669"/>
    <property type="project" value="TreeGrafter"/>
</dbReference>
<keyword evidence="1" id="KW-0460">Magnesium</keyword>
<dbReference type="RefSeq" id="WP_312894783.1">
    <property type="nucleotide sequence ID" value="NZ_BAABAM010000004.1"/>
</dbReference>
<keyword evidence="1" id="KW-0479">Metal-binding</keyword>